<dbReference type="PRINTS" id="PR00738">
    <property type="entry name" value="GLHYDRLASE20"/>
</dbReference>
<dbReference type="EMBL" id="JBHSIU010000066">
    <property type="protein sequence ID" value="MFC5004818.1"/>
    <property type="molecule type" value="Genomic_DNA"/>
</dbReference>
<comment type="catalytic activity">
    <reaction evidence="1">
        <text>Hydrolysis of terminal non-reducing N-acetyl-D-hexosamine residues in N-acetyl-beta-D-hexosaminides.</text>
        <dbReference type="EC" id="3.2.1.52"/>
    </reaction>
</comment>
<dbReference type="SUPFAM" id="SSF55545">
    <property type="entry name" value="beta-N-acetylhexosaminidase-like domain"/>
    <property type="match status" value="1"/>
</dbReference>
<evidence type="ECO:0000259" key="7">
    <source>
        <dbReference type="Pfam" id="PF02838"/>
    </source>
</evidence>
<keyword evidence="9" id="KW-1185">Reference proteome</keyword>
<evidence type="ECO:0000256" key="4">
    <source>
        <dbReference type="ARBA" id="ARBA00022801"/>
    </source>
</evidence>
<proteinExistence type="inferred from homology"/>
<dbReference type="Pfam" id="PF02838">
    <property type="entry name" value="Glyco_hydro_20b"/>
    <property type="match status" value="1"/>
</dbReference>
<evidence type="ECO:0000256" key="1">
    <source>
        <dbReference type="ARBA" id="ARBA00001231"/>
    </source>
</evidence>
<dbReference type="SUPFAM" id="SSF51445">
    <property type="entry name" value="(Trans)glycosidases"/>
    <property type="match status" value="1"/>
</dbReference>
<feature type="domain" description="Glycoside hydrolase family 20 catalytic" evidence="6">
    <location>
        <begin position="138"/>
        <end position="456"/>
    </location>
</feature>
<organism evidence="8 9">
    <name type="scientific">Dactylosporangium cerinum</name>
    <dbReference type="NCBI Taxonomy" id="1434730"/>
    <lineage>
        <taxon>Bacteria</taxon>
        <taxon>Bacillati</taxon>
        <taxon>Actinomycetota</taxon>
        <taxon>Actinomycetes</taxon>
        <taxon>Micromonosporales</taxon>
        <taxon>Micromonosporaceae</taxon>
        <taxon>Dactylosporangium</taxon>
    </lineage>
</organism>
<dbReference type="RefSeq" id="WP_380125053.1">
    <property type="nucleotide sequence ID" value="NZ_JBHSIU010000066.1"/>
</dbReference>
<gene>
    <name evidence="8" type="ORF">ACFPIJ_44205</name>
</gene>
<sequence>MLDPTQPSRMDALIPAPVHARADPAADFAVSGATAVHAAEASAPVAELLAGELRALTGHPVPVVAEGAAPDGAITLVLDPAVGHPEGYRLSVTNRQVTLRATTPAGLFAGVQTLRQLLPAASGPWTVAGGEIHDRPRFAHRGTMLDVSRHFYTVAEVKRFIDQIARYKLNVLHLHLTDDQSWRLEIRSWPRLATYGGSTQVGGGPGGYYTQEQYQDLVAYAAGRHITVIPEIDVPGHTTAALASYPELNAGGVAPPLFTAQGNATGFSSLATDKELTYRFVDDVLREVAALTPGDYLHLGTDETHATPEEGRLAFIDRVLPMVARHGKTVIGWHELLRSPDLPVSAIPQYWGRERSDPLMAAAVARGHRVLLSPAHRVYLDMKYDLSTPIGYEWAGYIEVADSYDWDPGTYMDGVGEPAVLGVEAPLWSETLNSYADVEYMAFPRLAALAEVAWSPWSTHDWDAFARRLATHGPRWEAQQVNFYRSPQIPWSS</sequence>
<dbReference type="InterPro" id="IPR015882">
    <property type="entry name" value="HEX_bac_N"/>
</dbReference>
<evidence type="ECO:0000256" key="5">
    <source>
        <dbReference type="ARBA" id="ARBA00023295"/>
    </source>
</evidence>
<dbReference type="InterPro" id="IPR017853">
    <property type="entry name" value="GH"/>
</dbReference>
<dbReference type="EC" id="3.2.1.52" evidence="3"/>
<keyword evidence="5" id="KW-0326">Glycosidase</keyword>
<dbReference type="Gene3D" id="3.20.20.80">
    <property type="entry name" value="Glycosidases"/>
    <property type="match status" value="1"/>
</dbReference>
<comment type="caution">
    <text evidence="8">The sequence shown here is derived from an EMBL/GenBank/DDBJ whole genome shotgun (WGS) entry which is preliminary data.</text>
</comment>
<dbReference type="PANTHER" id="PTHR22600:SF57">
    <property type="entry name" value="BETA-N-ACETYLHEXOSAMINIDASE"/>
    <property type="match status" value="1"/>
</dbReference>
<dbReference type="CDD" id="cd06568">
    <property type="entry name" value="GH20_SpHex_like"/>
    <property type="match status" value="1"/>
</dbReference>
<name>A0ABV9WBZ9_9ACTN</name>
<accession>A0ABV9WBZ9</accession>
<dbReference type="Proteomes" id="UP001595912">
    <property type="component" value="Unassembled WGS sequence"/>
</dbReference>
<dbReference type="Gene3D" id="3.30.379.10">
    <property type="entry name" value="Chitobiase/beta-hexosaminidase domain 2-like"/>
    <property type="match status" value="1"/>
</dbReference>
<dbReference type="PANTHER" id="PTHR22600">
    <property type="entry name" value="BETA-HEXOSAMINIDASE"/>
    <property type="match status" value="1"/>
</dbReference>
<dbReference type="InterPro" id="IPR025705">
    <property type="entry name" value="Beta_hexosaminidase_sua/sub"/>
</dbReference>
<reference evidence="9" key="1">
    <citation type="journal article" date="2019" name="Int. J. Syst. Evol. Microbiol.">
        <title>The Global Catalogue of Microorganisms (GCM) 10K type strain sequencing project: providing services to taxonomists for standard genome sequencing and annotation.</title>
        <authorList>
            <consortium name="The Broad Institute Genomics Platform"/>
            <consortium name="The Broad Institute Genome Sequencing Center for Infectious Disease"/>
            <person name="Wu L."/>
            <person name="Ma J."/>
        </authorList>
    </citation>
    <scope>NUCLEOTIDE SEQUENCE [LARGE SCALE GENOMIC DNA]</scope>
    <source>
        <strain evidence="9">CGMCC 4.7152</strain>
    </source>
</reference>
<dbReference type="InterPro" id="IPR029018">
    <property type="entry name" value="Hex-like_dom2"/>
</dbReference>
<evidence type="ECO:0000256" key="2">
    <source>
        <dbReference type="ARBA" id="ARBA00006285"/>
    </source>
</evidence>
<protein>
    <recommendedName>
        <fullName evidence="3">beta-N-acetylhexosaminidase</fullName>
        <ecNumber evidence="3">3.2.1.52</ecNumber>
    </recommendedName>
</protein>
<feature type="domain" description="Beta-hexosaminidase bacterial type N-terminal" evidence="7">
    <location>
        <begin position="13"/>
        <end position="134"/>
    </location>
</feature>
<evidence type="ECO:0000313" key="8">
    <source>
        <dbReference type="EMBL" id="MFC5004818.1"/>
    </source>
</evidence>
<dbReference type="InterPro" id="IPR015883">
    <property type="entry name" value="Glyco_hydro_20_cat"/>
</dbReference>
<evidence type="ECO:0000313" key="9">
    <source>
        <dbReference type="Proteomes" id="UP001595912"/>
    </source>
</evidence>
<keyword evidence="4" id="KW-0378">Hydrolase</keyword>
<comment type="similarity">
    <text evidence="2">Belongs to the glycosyl hydrolase 20 family.</text>
</comment>
<dbReference type="Pfam" id="PF00728">
    <property type="entry name" value="Glyco_hydro_20"/>
    <property type="match status" value="1"/>
</dbReference>
<evidence type="ECO:0000256" key="3">
    <source>
        <dbReference type="ARBA" id="ARBA00012663"/>
    </source>
</evidence>
<evidence type="ECO:0000259" key="6">
    <source>
        <dbReference type="Pfam" id="PF00728"/>
    </source>
</evidence>